<organism evidence="1 2">
    <name type="scientific">Deinococcus xinjiangensis</name>
    <dbReference type="NCBI Taxonomy" id="457454"/>
    <lineage>
        <taxon>Bacteria</taxon>
        <taxon>Thermotogati</taxon>
        <taxon>Deinococcota</taxon>
        <taxon>Deinococci</taxon>
        <taxon>Deinococcales</taxon>
        <taxon>Deinococcaceae</taxon>
        <taxon>Deinococcus</taxon>
    </lineage>
</organism>
<dbReference type="InterPro" id="IPR029057">
    <property type="entry name" value="PRTase-like"/>
</dbReference>
<keyword evidence="1" id="KW-0808">Transferase</keyword>
<proteinExistence type="predicted"/>
<dbReference type="SUPFAM" id="SSF53271">
    <property type="entry name" value="PRTase-like"/>
    <property type="match status" value="1"/>
</dbReference>
<protein>
    <submittedName>
        <fullName evidence="1">Orotate phosphoribosyltransferase</fullName>
    </submittedName>
</protein>
<comment type="caution">
    <text evidence="1">The sequence shown here is derived from an EMBL/GenBank/DDBJ whole genome shotgun (WGS) entry which is preliminary data.</text>
</comment>
<dbReference type="EMBL" id="BAABRN010000009">
    <property type="protein sequence ID" value="GAA5501464.1"/>
    <property type="molecule type" value="Genomic_DNA"/>
</dbReference>
<name>A0ABP9V874_9DEIO</name>
<dbReference type="GO" id="GO:0016757">
    <property type="term" value="F:glycosyltransferase activity"/>
    <property type="evidence" value="ECO:0007669"/>
    <property type="project" value="UniProtKB-KW"/>
</dbReference>
<dbReference type="InterPro" id="IPR000836">
    <property type="entry name" value="PRTase_dom"/>
</dbReference>
<evidence type="ECO:0000313" key="2">
    <source>
        <dbReference type="Proteomes" id="UP001458946"/>
    </source>
</evidence>
<keyword evidence="2" id="KW-1185">Reference proteome</keyword>
<accession>A0ABP9V874</accession>
<keyword evidence="1" id="KW-0328">Glycosyltransferase</keyword>
<dbReference type="Proteomes" id="UP001458946">
    <property type="component" value="Unassembled WGS sequence"/>
</dbReference>
<dbReference type="Gene3D" id="3.40.50.2020">
    <property type="match status" value="1"/>
</dbReference>
<evidence type="ECO:0000313" key="1">
    <source>
        <dbReference type="EMBL" id="GAA5501464.1"/>
    </source>
</evidence>
<sequence length="184" mass="19692">MTNPDLMALLQAHGGLSAGLTRFRNGLVSDGWIEKGSLFATPVTLDRVAAQQARAVAQAFPDATLLVGAPACGAVPASAVARHLGCRVAYVLLQPEAAWHRMNIPKPPERVVYIDDLICTGQDACLALHFLRQEGHTVLGVSAWISRAALSGEQLVTLAPPPFRLLDASELGPDSTFEFQDIRE</sequence>
<dbReference type="CDD" id="cd06223">
    <property type="entry name" value="PRTases_typeI"/>
    <property type="match status" value="1"/>
</dbReference>
<gene>
    <name evidence="1" type="primary">pyrE_2</name>
    <name evidence="1" type="ORF">Dxin01_01196</name>
</gene>
<reference evidence="1 2" key="1">
    <citation type="submission" date="2024-02" db="EMBL/GenBank/DDBJ databases">
        <title>Deinococcus xinjiangensis NBRC 107630.</title>
        <authorList>
            <person name="Ichikawa N."/>
            <person name="Katano-Makiyama Y."/>
            <person name="Hidaka K."/>
        </authorList>
    </citation>
    <scope>NUCLEOTIDE SEQUENCE [LARGE SCALE GENOMIC DNA]</scope>
    <source>
        <strain evidence="1 2">NBRC 107630</strain>
    </source>
</reference>